<evidence type="ECO:0000256" key="2">
    <source>
        <dbReference type="ARBA" id="ARBA00022723"/>
    </source>
</evidence>
<evidence type="ECO:0000256" key="1">
    <source>
        <dbReference type="ARBA" id="ARBA00001947"/>
    </source>
</evidence>
<accession>A0A7K3W3M3</accession>
<dbReference type="InterPro" id="IPR031640">
    <property type="entry name" value="Glu_dehyd_C"/>
</dbReference>
<sequence length="64" mass="7078">MPGALVVGAVNTDLDHYAQAAQALAAADLRWLQELISRRLPLDSFREAFRPEDDDIEVVLELTA</sequence>
<comment type="caution">
    <text evidence="6">The sequence shown here is derived from an EMBL/GenBank/DDBJ whole genome shotgun (WGS) entry which is preliminary data.</text>
</comment>
<evidence type="ECO:0000256" key="4">
    <source>
        <dbReference type="ARBA" id="ARBA00023002"/>
    </source>
</evidence>
<dbReference type="GO" id="GO:0016491">
    <property type="term" value="F:oxidoreductase activity"/>
    <property type="evidence" value="ECO:0007669"/>
    <property type="project" value="UniProtKB-KW"/>
</dbReference>
<dbReference type="Gene3D" id="3.90.180.10">
    <property type="entry name" value="Medium-chain alcohol dehydrogenases, catalytic domain"/>
    <property type="match status" value="1"/>
</dbReference>
<keyword evidence="2" id="KW-0479">Metal-binding</keyword>
<feature type="domain" description="Glucose dehydrogenase C-terminal" evidence="5">
    <location>
        <begin position="5"/>
        <end position="62"/>
    </location>
</feature>
<evidence type="ECO:0000256" key="3">
    <source>
        <dbReference type="ARBA" id="ARBA00022833"/>
    </source>
</evidence>
<evidence type="ECO:0000313" key="7">
    <source>
        <dbReference type="Proteomes" id="UP000470246"/>
    </source>
</evidence>
<dbReference type="Proteomes" id="UP000470246">
    <property type="component" value="Unassembled WGS sequence"/>
</dbReference>
<dbReference type="EMBL" id="JAAGWF010000018">
    <property type="protein sequence ID" value="NEK59489.1"/>
    <property type="molecule type" value="Genomic_DNA"/>
</dbReference>
<organism evidence="6 7">
    <name type="scientific">Geodermatophilus sabuli</name>
    <dbReference type="NCBI Taxonomy" id="1564158"/>
    <lineage>
        <taxon>Bacteria</taxon>
        <taxon>Bacillati</taxon>
        <taxon>Actinomycetota</taxon>
        <taxon>Actinomycetes</taxon>
        <taxon>Geodermatophilales</taxon>
        <taxon>Geodermatophilaceae</taxon>
        <taxon>Geodermatophilus</taxon>
    </lineage>
</organism>
<dbReference type="Pfam" id="PF16912">
    <property type="entry name" value="Glu_dehyd_C"/>
    <property type="match status" value="1"/>
</dbReference>
<dbReference type="AlphaFoldDB" id="A0A7K3W3M3"/>
<evidence type="ECO:0000313" key="6">
    <source>
        <dbReference type="EMBL" id="NEK59489.1"/>
    </source>
</evidence>
<dbReference type="RefSeq" id="WP_163482897.1">
    <property type="nucleotide sequence ID" value="NZ_JAAGWF010000018.1"/>
</dbReference>
<keyword evidence="7" id="KW-1185">Reference proteome</keyword>
<comment type="cofactor">
    <cofactor evidence="1">
        <name>Zn(2+)</name>
        <dbReference type="ChEBI" id="CHEBI:29105"/>
    </cofactor>
</comment>
<name>A0A7K3W3M3_9ACTN</name>
<evidence type="ECO:0000259" key="5">
    <source>
        <dbReference type="Pfam" id="PF16912"/>
    </source>
</evidence>
<proteinExistence type="predicted"/>
<keyword evidence="4" id="KW-0560">Oxidoreductase</keyword>
<gene>
    <name evidence="6" type="ORF">GCU56_16645</name>
</gene>
<dbReference type="GO" id="GO:0046872">
    <property type="term" value="F:metal ion binding"/>
    <property type="evidence" value="ECO:0007669"/>
    <property type="project" value="UniProtKB-KW"/>
</dbReference>
<protein>
    <recommendedName>
        <fullName evidence="5">Glucose dehydrogenase C-terminal domain-containing protein</fullName>
    </recommendedName>
</protein>
<reference evidence="6 7" key="1">
    <citation type="submission" date="2020-02" db="EMBL/GenBank/DDBJ databases">
        <title>Geodermatophilus sabuli CPCC 205279 I12A-02694.</title>
        <authorList>
            <person name="Jiang Z."/>
        </authorList>
    </citation>
    <scope>NUCLEOTIDE SEQUENCE [LARGE SCALE GENOMIC DNA]</scope>
    <source>
        <strain evidence="6 7">I12A-02694</strain>
    </source>
</reference>
<keyword evidence="3" id="KW-0862">Zinc</keyword>